<gene>
    <name evidence="1" type="ORF">MTR67_035218</name>
</gene>
<proteinExistence type="predicted"/>
<dbReference type="EMBL" id="CP133619">
    <property type="protein sequence ID" value="WMV41833.1"/>
    <property type="molecule type" value="Genomic_DNA"/>
</dbReference>
<evidence type="ECO:0000313" key="1">
    <source>
        <dbReference type="EMBL" id="WMV41833.1"/>
    </source>
</evidence>
<dbReference type="Proteomes" id="UP001234989">
    <property type="component" value="Chromosome 8"/>
</dbReference>
<name>A0AAF0U9R6_SOLVR</name>
<evidence type="ECO:0008006" key="3">
    <source>
        <dbReference type="Google" id="ProtNLM"/>
    </source>
</evidence>
<evidence type="ECO:0000313" key="2">
    <source>
        <dbReference type="Proteomes" id="UP001234989"/>
    </source>
</evidence>
<keyword evidence="2" id="KW-1185">Reference proteome</keyword>
<protein>
    <recommendedName>
        <fullName evidence="3">Reverse transcriptase domain-containing protein</fullName>
    </recommendedName>
</protein>
<reference evidence="1" key="1">
    <citation type="submission" date="2023-08" db="EMBL/GenBank/DDBJ databases">
        <title>A de novo genome assembly of Solanum verrucosum Schlechtendal, a Mexican diploid species geographically isolated from the other diploid A-genome species in potato relatives.</title>
        <authorList>
            <person name="Hosaka K."/>
        </authorList>
    </citation>
    <scope>NUCLEOTIDE SEQUENCE</scope>
    <source>
        <tissue evidence="1">Young leaves</tissue>
    </source>
</reference>
<sequence>MKNRQITDASLIANEVPDWKQEVEKQAFFQVVKVDILLYLHSQVLILVNRRPNGFSSPQKGLRKGDPLSPFLFILGMEELTQLLDRAKELQWTQGFQINRLKRNSSGREKPNSPFEVAQWFELGTSMLEVSSSKPLASESKGFAFWVELVAPGLPSAGYLSYVVCELLHKSRGFTLCAPKG</sequence>
<accession>A0AAF0U9R6</accession>
<dbReference type="AlphaFoldDB" id="A0AAF0U9R6"/>
<organism evidence="1 2">
    <name type="scientific">Solanum verrucosum</name>
    <dbReference type="NCBI Taxonomy" id="315347"/>
    <lineage>
        <taxon>Eukaryota</taxon>
        <taxon>Viridiplantae</taxon>
        <taxon>Streptophyta</taxon>
        <taxon>Embryophyta</taxon>
        <taxon>Tracheophyta</taxon>
        <taxon>Spermatophyta</taxon>
        <taxon>Magnoliopsida</taxon>
        <taxon>eudicotyledons</taxon>
        <taxon>Gunneridae</taxon>
        <taxon>Pentapetalae</taxon>
        <taxon>asterids</taxon>
        <taxon>lamiids</taxon>
        <taxon>Solanales</taxon>
        <taxon>Solanaceae</taxon>
        <taxon>Solanoideae</taxon>
        <taxon>Solaneae</taxon>
        <taxon>Solanum</taxon>
    </lineage>
</organism>